<dbReference type="GO" id="GO:0003700">
    <property type="term" value="F:DNA-binding transcription factor activity"/>
    <property type="evidence" value="ECO:0007669"/>
    <property type="project" value="InterPro"/>
</dbReference>
<reference evidence="7" key="1">
    <citation type="submission" date="2016-09" db="EMBL/GenBank/DDBJ databases">
        <authorList>
            <person name="Capua I."/>
            <person name="De Benedictis P."/>
            <person name="Joannis T."/>
            <person name="Lombin L.H."/>
            <person name="Cattoli G."/>
        </authorList>
    </citation>
    <scope>NUCLEOTIDE SEQUENCE</scope>
    <source>
        <strain evidence="7">B9</strain>
    </source>
</reference>
<keyword evidence="2" id="KW-0805">Transcription regulation</keyword>
<dbReference type="PROSITE" id="PS50931">
    <property type="entry name" value="HTH_LYSR"/>
    <property type="match status" value="1"/>
</dbReference>
<evidence type="ECO:0000256" key="4">
    <source>
        <dbReference type="ARBA" id="ARBA00023159"/>
    </source>
</evidence>
<keyword evidence="4" id="KW-0010">Activator</keyword>
<dbReference type="Gene3D" id="1.10.10.10">
    <property type="entry name" value="Winged helix-like DNA-binding domain superfamily/Winged helix DNA-binding domain"/>
    <property type="match status" value="1"/>
</dbReference>
<dbReference type="Pfam" id="PF03466">
    <property type="entry name" value="LysR_substrate"/>
    <property type="match status" value="1"/>
</dbReference>
<dbReference type="InterPro" id="IPR005119">
    <property type="entry name" value="LysR_subst-bd"/>
</dbReference>
<accession>A0A1K0JCJ4</accession>
<keyword evidence="3" id="KW-0238">DNA-binding</keyword>
<dbReference type="PANTHER" id="PTHR30293:SF0">
    <property type="entry name" value="NITROGEN ASSIMILATION REGULATORY PROTEIN NAC"/>
    <property type="match status" value="1"/>
</dbReference>
<dbReference type="FunFam" id="1.10.10.10:FF:000001">
    <property type="entry name" value="LysR family transcriptional regulator"/>
    <property type="match status" value="1"/>
</dbReference>
<dbReference type="Gene3D" id="3.40.190.290">
    <property type="match status" value="1"/>
</dbReference>
<dbReference type="RefSeq" id="WP_340526572.1">
    <property type="nucleotide sequence ID" value="NZ_FMSH01000277.1"/>
</dbReference>
<dbReference type="EMBL" id="FMSH01000277">
    <property type="protein sequence ID" value="SCU76856.1"/>
    <property type="molecule type" value="Genomic_DNA"/>
</dbReference>
<feature type="domain" description="HTH lysR-type" evidence="6">
    <location>
        <begin position="1"/>
        <end position="58"/>
    </location>
</feature>
<gene>
    <name evidence="7" type="ORF">CNECB9_3480013</name>
</gene>
<dbReference type="InterPro" id="IPR036390">
    <property type="entry name" value="WH_DNA-bd_sf"/>
</dbReference>
<dbReference type="InterPro" id="IPR036388">
    <property type="entry name" value="WH-like_DNA-bd_sf"/>
</dbReference>
<name>A0A1K0JCJ4_CUPNE</name>
<dbReference type="GO" id="GO:0003677">
    <property type="term" value="F:DNA binding"/>
    <property type="evidence" value="ECO:0007669"/>
    <property type="project" value="UniProtKB-KW"/>
</dbReference>
<dbReference type="PANTHER" id="PTHR30293">
    <property type="entry name" value="TRANSCRIPTIONAL REGULATORY PROTEIN NAC-RELATED"/>
    <property type="match status" value="1"/>
</dbReference>
<evidence type="ECO:0000256" key="2">
    <source>
        <dbReference type="ARBA" id="ARBA00023015"/>
    </source>
</evidence>
<organism evidence="7">
    <name type="scientific">Cupriavidus necator</name>
    <name type="common">Alcaligenes eutrophus</name>
    <name type="synonym">Ralstonia eutropha</name>
    <dbReference type="NCBI Taxonomy" id="106590"/>
    <lineage>
        <taxon>Bacteria</taxon>
        <taxon>Pseudomonadati</taxon>
        <taxon>Pseudomonadota</taxon>
        <taxon>Betaproteobacteria</taxon>
        <taxon>Burkholderiales</taxon>
        <taxon>Burkholderiaceae</taxon>
        <taxon>Cupriavidus</taxon>
    </lineage>
</organism>
<dbReference type="SUPFAM" id="SSF53850">
    <property type="entry name" value="Periplasmic binding protein-like II"/>
    <property type="match status" value="1"/>
</dbReference>
<dbReference type="GO" id="GO:2000142">
    <property type="term" value="P:regulation of DNA-templated transcription initiation"/>
    <property type="evidence" value="ECO:0007669"/>
    <property type="project" value="TreeGrafter"/>
</dbReference>
<dbReference type="Pfam" id="PF00126">
    <property type="entry name" value="HTH_1"/>
    <property type="match status" value="1"/>
</dbReference>
<evidence type="ECO:0000256" key="1">
    <source>
        <dbReference type="ARBA" id="ARBA00009437"/>
    </source>
</evidence>
<dbReference type="SUPFAM" id="SSF46785">
    <property type="entry name" value="Winged helix' DNA-binding domain"/>
    <property type="match status" value="1"/>
</dbReference>
<evidence type="ECO:0000256" key="5">
    <source>
        <dbReference type="ARBA" id="ARBA00023163"/>
    </source>
</evidence>
<sequence length="315" mass="34410">MDVRGLRYFVQVVESGSLTKASRQFFVAQPALSQQIARLEEEVGKPLLVRSARGVVPTPNGAALYRHAKLMLRQLDEAVLIARQESANVKGRVTLGLAPTSTCMLGLPLLLHMKENYPGIVLNVVGALPQHLEERARRDELDVAILFSKTAASDLVFEPLLEEDVFVMVPADSKLVAPGKRSLTLAEAAALPMVLSSASHNLRRRFTSELERANLSVEVVAEIDSVQLVMRYVAEGGGATIQPMAATQVHYAPQGWRCLPISDAPITRVNYLYSLPAQKLSASASIVQNELCEVAHRLIERGIWQGARILPKPPA</sequence>
<keyword evidence="5" id="KW-0804">Transcription</keyword>
<evidence type="ECO:0000259" key="6">
    <source>
        <dbReference type="PROSITE" id="PS50931"/>
    </source>
</evidence>
<comment type="similarity">
    <text evidence="1">Belongs to the LysR transcriptional regulatory family.</text>
</comment>
<dbReference type="InterPro" id="IPR000847">
    <property type="entry name" value="LysR_HTH_N"/>
</dbReference>
<evidence type="ECO:0000313" key="7">
    <source>
        <dbReference type="EMBL" id="SCU76856.1"/>
    </source>
</evidence>
<evidence type="ECO:0000256" key="3">
    <source>
        <dbReference type="ARBA" id="ARBA00023125"/>
    </source>
</evidence>
<protein>
    <submittedName>
        <fullName evidence="7">Transcriptional regulator LysR family</fullName>
    </submittedName>
</protein>
<dbReference type="AlphaFoldDB" id="A0A1K0JCJ4"/>
<proteinExistence type="inferred from homology"/>
<dbReference type="PRINTS" id="PR00039">
    <property type="entry name" value="HTHLYSR"/>
</dbReference>